<dbReference type="InterPro" id="IPR021443">
    <property type="entry name" value="DUF3093"/>
</dbReference>
<feature type="transmembrane region" description="Helical" evidence="1">
    <location>
        <begin position="68"/>
        <end position="88"/>
    </location>
</feature>
<name>A0ABX0Z1H5_9ACTN</name>
<dbReference type="Pfam" id="PF11292">
    <property type="entry name" value="DUF3093"/>
    <property type="match status" value="1"/>
</dbReference>
<comment type="caution">
    <text evidence="2">The sequence shown here is derived from an EMBL/GenBank/DDBJ whole genome shotgun (WGS) entry which is preliminary data.</text>
</comment>
<evidence type="ECO:0000313" key="2">
    <source>
        <dbReference type="EMBL" id="NJP31622.1"/>
    </source>
</evidence>
<keyword evidence="1" id="KW-0472">Membrane</keyword>
<accession>A0ABX0Z1H5</accession>
<keyword evidence="3" id="KW-1185">Reference proteome</keyword>
<evidence type="ECO:0000313" key="3">
    <source>
        <dbReference type="Proteomes" id="UP000783871"/>
    </source>
</evidence>
<dbReference type="Proteomes" id="UP000783871">
    <property type="component" value="Unassembled WGS sequence"/>
</dbReference>
<keyword evidence="1" id="KW-0812">Transmembrane</keyword>
<dbReference type="EMBL" id="JAATEO010000005">
    <property type="protein sequence ID" value="NJP31622.1"/>
    <property type="molecule type" value="Genomic_DNA"/>
</dbReference>
<evidence type="ECO:0000256" key="1">
    <source>
        <dbReference type="SAM" id="Phobius"/>
    </source>
</evidence>
<reference evidence="2 3" key="1">
    <citation type="submission" date="2020-03" db="EMBL/GenBank/DDBJ databases">
        <title>WGS of actinomycetes isolated from Thailand.</title>
        <authorList>
            <person name="Thawai C."/>
        </authorList>
    </citation>
    <scope>NUCLEOTIDE SEQUENCE [LARGE SCALE GENOMIC DNA]</scope>
    <source>
        <strain evidence="2 3">HSS6-12</strain>
    </source>
</reference>
<sequence>MGVRRERQPGVELTYGHGYDLGHGSPLPSGSWDDPAILPGRRPVVRRTLHDVSVSPSPSYAERLSLPWWLWVGGLAVAGLFAAEIWMGAPGVRAWLPFVVLLPAAVAGMAWLGRIRVAVREGELRVDDARLPARFVADVVPLDAAGRREVLGVGADPLAFVVQRPWIAGAVQVVLDDPADPTPFWVVSTRRPVELAEVLLAARDAERTSPTGR</sequence>
<gene>
    <name evidence="2" type="ORF">HCJ94_06365</name>
</gene>
<protein>
    <submittedName>
        <fullName evidence="2">DUF3093 domain-containing protein</fullName>
    </submittedName>
</protein>
<feature type="transmembrane region" description="Helical" evidence="1">
    <location>
        <begin position="94"/>
        <end position="112"/>
    </location>
</feature>
<keyword evidence="1" id="KW-1133">Transmembrane helix</keyword>
<proteinExistence type="predicted"/>
<organism evidence="2 3">
    <name type="scientific">Micromonospora thermarum</name>
    <dbReference type="NCBI Taxonomy" id="2720024"/>
    <lineage>
        <taxon>Bacteria</taxon>
        <taxon>Bacillati</taxon>
        <taxon>Actinomycetota</taxon>
        <taxon>Actinomycetes</taxon>
        <taxon>Micromonosporales</taxon>
        <taxon>Micromonosporaceae</taxon>
        <taxon>Micromonospora</taxon>
    </lineage>
</organism>